<sequence length="264" mass="27556">MEIKGSVAVITGGGNGIGEAVAKYFVSNGAKVVIVDMAQANIDRVVAEIKGMGGEVIGVQANVTSEADTARFYQAAIEAFGQVNIVVSCAGIIRDGTMLALDKETGKVSRKMGLDKWQPVIDTNLTGTFLTIRDGAEAMVNGGWKGLLVAISSVNKAGQVGQLNYSSAKVADALLPKIVVGEFLMRGIRNIRCIAIAPGYTATPMVAGMNQDALQALLKDVHLGRLVEPIEIARLIGHAVENEAINATTMEITGGLCYPGGIAK</sequence>
<dbReference type="OrthoDB" id="9794138at2"/>
<dbReference type="RefSeq" id="WP_091938289.1">
    <property type="nucleotide sequence ID" value="NZ_FNCY01000010.1"/>
</dbReference>
<dbReference type="AlphaFoldDB" id="A0A1G8GF99"/>
<protein>
    <submittedName>
        <fullName evidence="2">3-oxoacyl-[acyl-carrier protein] reductase</fullName>
    </submittedName>
</protein>
<name>A0A1G8GF99_9RHOO</name>
<organism evidence="2 3">
    <name type="scientific">Propionivibrio dicarboxylicus</name>
    <dbReference type="NCBI Taxonomy" id="83767"/>
    <lineage>
        <taxon>Bacteria</taxon>
        <taxon>Pseudomonadati</taxon>
        <taxon>Pseudomonadota</taxon>
        <taxon>Betaproteobacteria</taxon>
        <taxon>Rhodocyclales</taxon>
        <taxon>Rhodocyclaceae</taxon>
        <taxon>Propionivibrio</taxon>
    </lineage>
</organism>
<dbReference type="PANTHER" id="PTHR42879">
    <property type="entry name" value="3-OXOACYL-(ACYL-CARRIER-PROTEIN) REDUCTASE"/>
    <property type="match status" value="1"/>
</dbReference>
<gene>
    <name evidence="2" type="ORF">SAMN05660652_02571</name>
</gene>
<dbReference type="PANTHER" id="PTHR42879:SF2">
    <property type="entry name" value="3-OXOACYL-[ACYL-CARRIER-PROTEIN] REDUCTASE FABG"/>
    <property type="match status" value="1"/>
</dbReference>
<dbReference type="PRINTS" id="PR00081">
    <property type="entry name" value="GDHRDH"/>
</dbReference>
<dbReference type="SUPFAM" id="SSF51735">
    <property type="entry name" value="NAD(P)-binding Rossmann-fold domains"/>
    <property type="match status" value="1"/>
</dbReference>
<dbReference type="InterPro" id="IPR050259">
    <property type="entry name" value="SDR"/>
</dbReference>
<evidence type="ECO:0000256" key="1">
    <source>
        <dbReference type="ARBA" id="ARBA00006484"/>
    </source>
</evidence>
<evidence type="ECO:0000313" key="2">
    <source>
        <dbReference type="EMBL" id="SDH93026.1"/>
    </source>
</evidence>
<dbReference type="InterPro" id="IPR036291">
    <property type="entry name" value="NAD(P)-bd_dom_sf"/>
</dbReference>
<dbReference type="STRING" id="83767.SAMN05660652_02571"/>
<evidence type="ECO:0000313" key="3">
    <source>
        <dbReference type="Proteomes" id="UP000198607"/>
    </source>
</evidence>
<dbReference type="InterPro" id="IPR002347">
    <property type="entry name" value="SDR_fam"/>
</dbReference>
<dbReference type="EMBL" id="FNCY01000010">
    <property type="protein sequence ID" value="SDH93026.1"/>
    <property type="molecule type" value="Genomic_DNA"/>
</dbReference>
<dbReference type="Proteomes" id="UP000198607">
    <property type="component" value="Unassembled WGS sequence"/>
</dbReference>
<accession>A0A1G8GF99</accession>
<keyword evidence="3" id="KW-1185">Reference proteome</keyword>
<comment type="similarity">
    <text evidence="1">Belongs to the short-chain dehydrogenases/reductases (SDR) family.</text>
</comment>
<proteinExistence type="inferred from homology"/>
<reference evidence="2 3" key="1">
    <citation type="submission" date="2016-10" db="EMBL/GenBank/DDBJ databases">
        <authorList>
            <person name="de Groot N.N."/>
        </authorList>
    </citation>
    <scope>NUCLEOTIDE SEQUENCE [LARGE SCALE GENOMIC DNA]</scope>
    <source>
        <strain evidence="2 3">DSM 5885</strain>
    </source>
</reference>
<dbReference type="Gene3D" id="3.40.50.720">
    <property type="entry name" value="NAD(P)-binding Rossmann-like Domain"/>
    <property type="match status" value="1"/>
</dbReference>
<dbReference type="Pfam" id="PF00106">
    <property type="entry name" value="adh_short"/>
    <property type="match status" value="1"/>
</dbReference>